<accession>A0A7M1AZC9</accession>
<evidence type="ECO:0000256" key="3">
    <source>
        <dbReference type="ARBA" id="ARBA00022801"/>
    </source>
</evidence>
<keyword evidence="4" id="KW-0904">Protein phosphatase</keyword>
<evidence type="ECO:0000259" key="6">
    <source>
        <dbReference type="SMART" id="SM00226"/>
    </source>
</evidence>
<dbReference type="PRINTS" id="PR00719">
    <property type="entry name" value="LMWPTPASE"/>
</dbReference>
<dbReference type="GO" id="GO:0004725">
    <property type="term" value="F:protein tyrosine phosphatase activity"/>
    <property type="evidence" value="ECO:0007669"/>
    <property type="project" value="UniProtKB-EC"/>
</dbReference>
<keyword evidence="8" id="KW-1185">Reference proteome</keyword>
<name>A0A7M1AZC9_9BACT</name>
<feature type="active site" description="Nucleophile" evidence="5">
    <location>
        <position position="8"/>
    </location>
</feature>
<evidence type="ECO:0000256" key="1">
    <source>
        <dbReference type="ARBA" id="ARBA00011063"/>
    </source>
</evidence>
<evidence type="ECO:0000256" key="4">
    <source>
        <dbReference type="ARBA" id="ARBA00022912"/>
    </source>
</evidence>
<evidence type="ECO:0000256" key="5">
    <source>
        <dbReference type="PIRSR" id="PIRSR617867-1"/>
    </source>
</evidence>
<dbReference type="Gene3D" id="3.40.50.2300">
    <property type="match status" value="1"/>
</dbReference>
<dbReference type="InterPro" id="IPR050438">
    <property type="entry name" value="LMW_PTPase"/>
</dbReference>
<feature type="active site" evidence="5">
    <location>
        <position position="14"/>
    </location>
</feature>
<comment type="similarity">
    <text evidence="1">Belongs to the low molecular weight phosphotyrosine protein phosphatase family.</text>
</comment>
<organism evidence="7 8">
    <name type="scientific">Sulfurimonas marina</name>
    <dbReference type="NCBI Taxonomy" id="2590551"/>
    <lineage>
        <taxon>Bacteria</taxon>
        <taxon>Pseudomonadati</taxon>
        <taxon>Campylobacterota</taxon>
        <taxon>Epsilonproteobacteria</taxon>
        <taxon>Campylobacterales</taxon>
        <taxon>Sulfurimonadaceae</taxon>
        <taxon>Sulfurimonas</taxon>
    </lineage>
</organism>
<dbReference type="EMBL" id="CP041165">
    <property type="protein sequence ID" value="QOP41908.1"/>
    <property type="molecule type" value="Genomic_DNA"/>
</dbReference>
<keyword evidence="3" id="KW-0378">Hydrolase</keyword>
<dbReference type="RefSeq" id="WP_193113229.1">
    <property type="nucleotide sequence ID" value="NZ_CP041165.1"/>
</dbReference>
<dbReference type="InterPro" id="IPR023485">
    <property type="entry name" value="Ptyr_pPase"/>
</dbReference>
<reference evidence="7 8" key="1">
    <citation type="submission" date="2019-06" db="EMBL/GenBank/DDBJ databases">
        <title>Sulfurimonas gotlandica sp. nov., a chemoautotrophic and psychrotolerant epsilonproteobacterium isolated from a pelagic redoxcline, and an emended description of the genus Sulfurimonas.</title>
        <authorList>
            <person name="Wang S."/>
            <person name="Jiang L."/>
            <person name="Shao Z."/>
        </authorList>
    </citation>
    <scope>NUCLEOTIDE SEQUENCE [LARGE SCALE GENOMIC DNA]</scope>
    <source>
        <strain evidence="7 8">B2</strain>
    </source>
</reference>
<feature type="active site" description="Proton donor" evidence="5">
    <location>
        <position position="117"/>
    </location>
</feature>
<dbReference type="KEGG" id="smax:FJR03_09250"/>
<dbReference type="AlphaFoldDB" id="A0A7M1AZC9"/>
<dbReference type="EC" id="3.1.3.48" evidence="2"/>
<evidence type="ECO:0000313" key="7">
    <source>
        <dbReference type="EMBL" id="QOP41908.1"/>
    </source>
</evidence>
<dbReference type="InterPro" id="IPR017867">
    <property type="entry name" value="Tyr_phospatase_low_mol_wt"/>
</dbReference>
<gene>
    <name evidence="7" type="ORF">FJR03_09250</name>
</gene>
<dbReference type="SUPFAM" id="SSF52788">
    <property type="entry name" value="Phosphotyrosine protein phosphatases I"/>
    <property type="match status" value="1"/>
</dbReference>
<dbReference type="CDD" id="cd16343">
    <property type="entry name" value="LMWPTP"/>
    <property type="match status" value="1"/>
</dbReference>
<evidence type="ECO:0000313" key="8">
    <source>
        <dbReference type="Proteomes" id="UP000593910"/>
    </source>
</evidence>
<evidence type="ECO:0000256" key="2">
    <source>
        <dbReference type="ARBA" id="ARBA00013064"/>
    </source>
</evidence>
<dbReference type="Proteomes" id="UP000593910">
    <property type="component" value="Chromosome"/>
</dbReference>
<dbReference type="SMART" id="SM00226">
    <property type="entry name" value="LMWPc"/>
    <property type="match status" value="1"/>
</dbReference>
<feature type="domain" description="Phosphotyrosine protein phosphatase I" evidence="6">
    <location>
        <begin position="2"/>
        <end position="144"/>
    </location>
</feature>
<proteinExistence type="inferred from homology"/>
<dbReference type="PANTHER" id="PTHR11717">
    <property type="entry name" value="LOW MOLECULAR WEIGHT PROTEIN TYROSINE PHOSPHATASE"/>
    <property type="match status" value="1"/>
</dbReference>
<sequence>MNSIIFVCLGNICRSPLAEGIARKIAEEKNLNINIDSAGTGDWHLGEAPCENSVKVARQNDVDISSYRARKVTKRDFEDFDLVVALDDSNYNDLQKLGAKNLVKLGEFGYDGADVPDPYFFNGFEGFLEVYKMVDICVNNIFKIKFEDKD</sequence>
<dbReference type="InterPro" id="IPR036196">
    <property type="entry name" value="Ptyr_pPase_sf"/>
</dbReference>
<dbReference type="PANTHER" id="PTHR11717:SF7">
    <property type="entry name" value="LOW MOLECULAR WEIGHT PHOSPHOTYROSINE PROTEIN PHOSPHATASE"/>
    <property type="match status" value="1"/>
</dbReference>
<protein>
    <recommendedName>
        <fullName evidence="2">protein-tyrosine-phosphatase</fullName>
        <ecNumber evidence="2">3.1.3.48</ecNumber>
    </recommendedName>
</protein>
<dbReference type="Pfam" id="PF01451">
    <property type="entry name" value="LMWPc"/>
    <property type="match status" value="1"/>
</dbReference>